<feature type="domain" description="Cytochrome c" evidence="10">
    <location>
        <begin position="252"/>
        <end position="426"/>
    </location>
</feature>
<feature type="chain" id="PRO_5038033252" evidence="9">
    <location>
        <begin position="19"/>
        <end position="430"/>
    </location>
</feature>
<dbReference type="GO" id="GO:0004130">
    <property type="term" value="F:cytochrome-c peroxidase activity"/>
    <property type="evidence" value="ECO:0007669"/>
    <property type="project" value="TreeGrafter"/>
</dbReference>
<reference evidence="11" key="1">
    <citation type="submission" date="2020-12" db="EMBL/GenBank/DDBJ databases">
        <title>The genome sequence of Inhella sp. 1Y17.</title>
        <authorList>
            <person name="Liu Y."/>
        </authorList>
    </citation>
    <scope>NUCLEOTIDE SEQUENCE</scope>
    <source>
        <strain evidence="11">1Y17</strain>
    </source>
</reference>
<dbReference type="GO" id="GO:0046872">
    <property type="term" value="F:metal ion binding"/>
    <property type="evidence" value="ECO:0007669"/>
    <property type="project" value="UniProtKB-KW"/>
</dbReference>
<feature type="region of interest" description="Disordered" evidence="8">
    <location>
        <begin position="23"/>
        <end position="76"/>
    </location>
</feature>
<evidence type="ECO:0000256" key="6">
    <source>
        <dbReference type="ARBA" id="ARBA00023004"/>
    </source>
</evidence>
<dbReference type="InterPro" id="IPR036909">
    <property type="entry name" value="Cyt_c-like_dom_sf"/>
</dbReference>
<dbReference type="PROSITE" id="PS51007">
    <property type="entry name" value="CYTC"/>
    <property type="match status" value="2"/>
</dbReference>
<dbReference type="RefSeq" id="WP_198113487.1">
    <property type="nucleotide sequence ID" value="NZ_JAEDAK010000025.1"/>
</dbReference>
<dbReference type="InterPro" id="IPR004852">
    <property type="entry name" value="Di-haem_cyt_c_peroxidsae"/>
</dbReference>
<evidence type="ECO:0000256" key="2">
    <source>
        <dbReference type="ARBA" id="ARBA00022617"/>
    </source>
</evidence>
<dbReference type="EMBL" id="JAEDAK010000025">
    <property type="protein sequence ID" value="MBH9579538.1"/>
    <property type="molecule type" value="Genomic_DNA"/>
</dbReference>
<evidence type="ECO:0000313" key="11">
    <source>
        <dbReference type="EMBL" id="MBH9579538.1"/>
    </source>
</evidence>
<feature type="domain" description="Cytochrome c" evidence="10">
    <location>
        <begin position="77"/>
        <end position="195"/>
    </location>
</feature>
<dbReference type="PANTHER" id="PTHR30600:SF10">
    <property type="entry name" value="BLL6722 PROTEIN"/>
    <property type="match status" value="1"/>
</dbReference>
<name>A0A931J852_9BURK</name>
<dbReference type="SUPFAM" id="SSF46626">
    <property type="entry name" value="Cytochrome c"/>
    <property type="match status" value="2"/>
</dbReference>
<keyword evidence="2 7" id="KW-0349">Heme</keyword>
<evidence type="ECO:0000256" key="9">
    <source>
        <dbReference type="SAM" id="SignalP"/>
    </source>
</evidence>
<evidence type="ECO:0000313" key="12">
    <source>
        <dbReference type="Proteomes" id="UP000613266"/>
    </source>
</evidence>
<evidence type="ECO:0000256" key="3">
    <source>
        <dbReference type="ARBA" id="ARBA00022723"/>
    </source>
</evidence>
<feature type="signal peptide" evidence="9">
    <location>
        <begin position="1"/>
        <end position="18"/>
    </location>
</feature>
<dbReference type="PROSITE" id="PS51257">
    <property type="entry name" value="PROKAR_LIPOPROTEIN"/>
    <property type="match status" value="1"/>
</dbReference>
<keyword evidence="12" id="KW-1185">Reference proteome</keyword>
<evidence type="ECO:0000256" key="5">
    <source>
        <dbReference type="ARBA" id="ARBA00023002"/>
    </source>
</evidence>
<evidence type="ECO:0000256" key="1">
    <source>
        <dbReference type="ARBA" id="ARBA00004196"/>
    </source>
</evidence>
<dbReference type="Pfam" id="PF03150">
    <property type="entry name" value="CCP_MauG"/>
    <property type="match status" value="1"/>
</dbReference>
<organism evidence="11 12">
    <name type="scientific">Inhella proteolytica</name>
    <dbReference type="NCBI Taxonomy" id="2795029"/>
    <lineage>
        <taxon>Bacteria</taxon>
        <taxon>Pseudomonadati</taxon>
        <taxon>Pseudomonadota</taxon>
        <taxon>Betaproteobacteria</taxon>
        <taxon>Burkholderiales</taxon>
        <taxon>Sphaerotilaceae</taxon>
        <taxon>Inhella</taxon>
    </lineage>
</organism>
<evidence type="ECO:0000256" key="4">
    <source>
        <dbReference type="ARBA" id="ARBA00022729"/>
    </source>
</evidence>
<dbReference type="GO" id="GO:0030313">
    <property type="term" value="C:cell envelope"/>
    <property type="evidence" value="ECO:0007669"/>
    <property type="project" value="UniProtKB-SubCell"/>
</dbReference>
<dbReference type="Proteomes" id="UP000613266">
    <property type="component" value="Unassembled WGS sequence"/>
</dbReference>
<evidence type="ECO:0000256" key="7">
    <source>
        <dbReference type="PROSITE-ProRule" id="PRU00433"/>
    </source>
</evidence>
<dbReference type="GO" id="GO:0020037">
    <property type="term" value="F:heme binding"/>
    <property type="evidence" value="ECO:0007669"/>
    <property type="project" value="InterPro"/>
</dbReference>
<keyword evidence="6 7" id="KW-0408">Iron</keyword>
<comment type="subcellular location">
    <subcellularLocation>
        <location evidence="1">Cell envelope</location>
    </subcellularLocation>
</comment>
<gene>
    <name evidence="11" type="ORF">I7X39_21785</name>
</gene>
<dbReference type="PANTHER" id="PTHR30600">
    <property type="entry name" value="CYTOCHROME C PEROXIDASE-RELATED"/>
    <property type="match status" value="1"/>
</dbReference>
<comment type="caution">
    <text evidence="11">The sequence shown here is derived from an EMBL/GenBank/DDBJ whole genome shotgun (WGS) entry which is preliminary data.</text>
</comment>
<evidence type="ECO:0000259" key="10">
    <source>
        <dbReference type="PROSITE" id="PS51007"/>
    </source>
</evidence>
<keyword evidence="3 7" id="KW-0479">Metal-binding</keyword>
<dbReference type="GO" id="GO:0009055">
    <property type="term" value="F:electron transfer activity"/>
    <property type="evidence" value="ECO:0007669"/>
    <property type="project" value="InterPro"/>
</dbReference>
<dbReference type="AlphaFoldDB" id="A0A931J852"/>
<sequence length="430" mass="45446">MRPCRSIPLLIASCLALAACGGGGQEASPTVQAEAARPAPPQPPAPPVPPAPPLPPTPPASVPAPTPAPTPTPDLSARAAVGDQLFHERALSASGQLACASCHDPARGHADPAGRFLPIGGAGHNQQGLRSSPSIRYLDQAGAFTRDAQGQPRGGLMWDGRFNSRVQQAAGPLFAANEMANANLAEFAQRLRATPAYPALLSAYGLPANASDQSLLAASTDALARYQAQDPEFKPFSSKFDAVQDGRASFTAAEARGFAAFNDPQRGNCASCHSSRPAGNGVRALFTDFSYHALGVPRNQSQATLDPSFFDLGLCGPTRSDLAADATLCGRFKTPTLRNVALTGPYFHNARFNSLEEVVSFYALRDVDPARFYPVLNGQVQRFNDLPARYQGNVERRAPFAPLAGNRPRLSAQDVQDLVAFLNTLTDQPN</sequence>
<evidence type="ECO:0000256" key="8">
    <source>
        <dbReference type="SAM" id="MobiDB-lite"/>
    </source>
</evidence>
<protein>
    <submittedName>
        <fullName evidence="11">C-type cytochrome</fullName>
    </submittedName>
</protein>
<keyword evidence="5" id="KW-0560">Oxidoreductase</keyword>
<dbReference type="Gene3D" id="1.10.760.10">
    <property type="entry name" value="Cytochrome c-like domain"/>
    <property type="match status" value="2"/>
</dbReference>
<dbReference type="InterPro" id="IPR051395">
    <property type="entry name" value="Cytochrome_c_Peroxidase/MauG"/>
</dbReference>
<accession>A0A931J852</accession>
<dbReference type="InterPro" id="IPR009056">
    <property type="entry name" value="Cyt_c-like_dom"/>
</dbReference>
<proteinExistence type="predicted"/>
<keyword evidence="4 9" id="KW-0732">Signal</keyword>
<feature type="compositionally biased region" description="Pro residues" evidence="8">
    <location>
        <begin position="38"/>
        <end position="72"/>
    </location>
</feature>